<dbReference type="SMART" id="SM00198">
    <property type="entry name" value="SCP"/>
    <property type="match status" value="1"/>
</dbReference>
<dbReference type="InterPro" id="IPR035940">
    <property type="entry name" value="CAP_sf"/>
</dbReference>
<dbReference type="Pfam" id="PF00188">
    <property type="entry name" value="CAP"/>
    <property type="match status" value="1"/>
</dbReference>
<dbReference type="Gene3D" id="3.40.33.10">
    <property type="entry name" value="CAP"/>
    <property type="match status" value="1"/>
</dbReference>
<dbReference type="InterPro" id="IPR014044">
    <property type="entry name" value="CAP_dom"/>
</dbReference>
<dbReference type="EMBL" id="JAPWDV010000002">
    <property type="protein sequence ID" value="KAJ6220675.1"/>
    <property type="molecule type" value="Genomic_DNA"/>
</dbReference>
<feature type="signal peptide" evidence="1">
    <location>
        <begin position="1"/>
        <end position="19"/>
    </location>
</feature>
<name>A0A9Q0RNM4_BLOTA</name>
<dbReference type="SUPFAM" id="SSF55797">
    <property type="entry name" value="PR-1-like"/>
    <property type="match status" value="1"/>
</dbReference>
<feature type="chain" id="PRO_5040298128" description="SCP domain-containing protein" evidence="1">
    <location>
        <begin position="20"/>
        <end position="253"/>
    </location>
</feature>
<dbReference type="InterPro" id="IPR001283">
    <property type="entry name" value="CRISP-related"/>
</dbReference>
<sequence>MLLSKSWIVFLLIIQSSFGQDYVNVNGDYTPDTHPHGSSCSSHFLDKLLYMVNRYRAIHKAEPLNYSSELNSFAQEFADYLKDTKQFVTRSKIGRATKGYGELMCWHTERIFDEDMASFCVDLWYDTKIKYDWSVPTASIMNNYNIWRMFAQLVWRNTTHMGVGCSKSYDYSWVVADFDPPGNIPCMYPTNVKHSYVTNEVQENDPWCKMSCEIEIEDSQIFNGHYRHDELSKADSLDNINDKINNDIKYNIN</sequence>
<comment type="caution">
    <text evidence="3">The sequence shown here is derived from an EMBL/GenBank/DDBJ whole genome shotgun (WGS) entry which is preliminary data.</text>
</comment>
<feature type="domain" description="SCP" evidence="2">
    <location>
        <begin position="43"/>
        <end position="186"/>
    </location>
</feature>
<proteinExistence type="predicted"/>
<keyword evidence="4" id="KW-1185">Reference proteome</keyword>
<evidence type="ECO:0000313" key="3">
    <source>
        <dbReference type="EMBL" id="KAJ6220675.1"/>
    </source>
</evidence>
<evidence type="ECO:0000259" key="2">
    <source>
        <dbReference type="SMART" id="SM00198"/>
    </source>
</evidence>
<protein>
    <recommendedName>
        <fullName evidence="2">SCP domain-containing protein</fullName>
    </recommendedName>
</protein>
<reference evidence="3" key="1">
    <citation type="submission" date="2022-12" db="EMBL/GenBank/DDBJ databases">
        <title>Genome assemblies of Blomia tropicalis.</title>
        <authorList>
            <person name="Cui Y."/>
        </authorList>
    </citation>
    <scope>NUCLEOTIDE SEQUENCE</scope>
    <source>
        <tissue evidence="3">Adult mites</tissue>
    </source>
</reference>
<accession>A0A9Q0RNM4</accession>
<dbReference type="AlphaFoldDB" id="A0A9Q0RNM4"/>
<organism evidence="3 4">
    <name type="scientific">Blomia tropicalis</name>
    <name type="common">Mite</name>
    <dbReference type="NCBI Taxonomy" id="40697"/>
    <lineage>
        <taxon>Eukaryota</taxon>
        <taxon>Metazoa</taxon>
        <taxon>Ecdysozoa</taxon>
        <taxon>Arthropoda</taxon>
        <taxon>Chelicerata</taxon>
        <taxon>Arachnida</taxon>
        <taxon>Acari</taxon>
        <taxon>Acariformes</taxon>
        <taxon>Sarcoptiformes</taxon>
        <taxon>Astigmata</taxon>
        <taxon>Glycyphagoidea</taxon>
        <taxon>Echimyopodidae</taxon>
        <taxon>Blomia</taxon>
    </lineage>
</organism>
<evidence type="ECO:0000313" key="4">
    <source>
        <dbReference type="Proteomes" id="UP001142055"/>
    </source>
</evidence>
<keyword evidence="1" id="KW-0732">Signal</keyword>
<dbReference type="Proteomes" id="UP001142055">
    <property type="component" value="Chromosome 2"/>
</dbReference>
<evidence type="ECO:0000256" key="1">
    <source>
        <dbReference type="SAM" id="SignalP"/>
    </source>
</evidence>
<gene>
    <name evidence="3" type="ORF">RDWZM_006487</name>
</gene>
<dbReference type="PANTHER" id="PTHR10334">
    <property type="entry name" value="CYSTEINE-RICH SECRETORY PROTEIN-RELATED"/>
    <property type="match status" value="1"/>
</dbReference>